<dbReference type="HOGENOM" id="CLU_2445016_0_0_1"/>
<proteinExistence type="predicted"/>
<feature type="region of interest" description="Disordered" evidence="1">
    <location>
        <begin position="1"/>
        <end position="28"/>
    </location>
</feature>
<accession>K3Y0D5</accession>
<sequence>MLSLSSAASKVSDRKGHKFKDTTRFSHQNSGHDTTLHIYRDSLQVNGNGHTQALQGYGSIWIHGKSDTYTLFVCRMHFLRYSSYGNLQIH</sequence>
<evidence type="ECO:0000313" key="2">
    <source>
        <dbReference type="EnsemblPlants" id="KQL11179"/>
    </source>
</evidence>
<organism evidence="2 3">
    <name type="scientific">Setaria italica</name>
    <name type="common">Foxtail millet</name>
    <name type="synonym">Panicum italicum</name>
    <dbReference type="NCBI Taxonomy" id="4555"/>
    <lineage>
        <taxon>Eukaryota</taxon>
        <taxon>Viridiplantae</taxon>
        <taxon>Streptophyta</taxon>
        <taxon>Embryophyta</taxon>
        <taxon>Tracheophyta</taxon>
        <taxon>Spermatophyta</taxon>
        <taxon>Magnoliopsida</taxon>
        <taxon>Liliopsida</taxon>
        <taxon>Poales</taxon>
        <taxon>Poaceae</taxon>
        <taxon>PACMAD clade</taxon>
        <taxon>Panicoideae</taxon>
        <taxon>Panicodae</taxon>
        <taxon>Paniceae</taxon>
        <taxon>Cenchrinae</taxon>
        <taxon>Setaria</taxon>
    </lineage>
</organism>
<keyword evidence="3" id="KW-1185">Reference proteome</keyword>
<name>K3Y0D5_SETIT</name>
<evidence type="ECO:0000256" key="1">
    <source>
        <dbReference type="SAM" id="MobiDB-lite"/>
    </source>
</evidence>
<evidence type="ECO:0000313" key="3">
    <source>
        <dbReference type="Proteomes" id="UP000004995"/>
    </source>
</evidence>
<reference evidence="3" key="1">
    <citation type="journal article" date="2012" name="Nat. Biotechnol.">
        <title>Reference genome sequence of the model plant Setaria.</title>
        <authorList>
            <person name="Bennetzen J.L."/>
            <person name="Schmutz J."/>
            <person name="Wang H."/>
            <person name="Percifield R."/>
            <person name="Hawkins J."/>
            <person name="Pontaroli A.C."/>
            <person name="Estep M."/>
            <person name="Feng L."/>
            <person name="Vaughn J.N."/>
            <person name="Grimwood J."/>
            <person name="Jenkins J."/>
            <person name="Barry K."/>
            <person name="Lindquist E."/>
            <person name="Hellsten U."/>
            <person name="Deshpande S."/>
            <person name="Wang X."/>
            <person name="Wu X."/>
            <person name="Mitros T."/>
            <person name="Triplett J."/>
            <person name="Yang X."/>
            <person name="Ye C.Y."/>
            <person name="Mauro-Herrera M."/>
            <person name="Wang L."/>
            <person name="Li P."/>
            <person name="Sharma M."/>
            <person name="Sharma R."/>
            <person name="Ronald P.C."/>
            <person name="Panaud O."/>
            <person name="Kellogg E.A."/>
            <person name="Brutnell T.P."/>
            <person name="Doust A.N."/>
            <person name="Tuskan G.A."/>
            <person name="Rokhsar D."/>
            <person name="Devos K.M."/>
        </authorList>
    </citation>
    <scope>NUCLEOTIDE SEQUENCE [LARGE SCALE GENOMIC DNA]</scope>
    <source>
        <strain evidence="3">cv. Yugu1</strain>
    </source>
</reference>
<dbReference type="AlphaFoldDB" id="K3Y0D5"/>
<dbReference type="Proteomes" id="UP000004995">
    <property type="component" value="Unassembled WGS sequence"/>
</dbReference>
<dbReference type="Gramene" id="KQL11179">
    <property type="protein sequence ID" value="KQL11179"/>
    <property type="gene ID" value="SETIT_007646mg"/>
</dbReference>
<protein>
    <submittedName>
        <fullName evidence="2">Uncharacterized protein</fullName>
    </submittedName>
</protein>
<feature type="compositionally biased region" description="Basic and acidic residues" evidence="1">
    <location>
        <begin position="11"/>
        <end position="24"/>
    </location>
</feature>
<reference evidence="2" key="2">
    <citation type="submission" date="2018-08" db="UniProtKB">
        <authorList>
            <consortium name="EnsemblPlants"/>
        </authorList>
    </citation>
    <scope>IDENTIFICATION</scope>
    <source>
        <strain evidence="2">Yugu1</strain>
    </source>
</reference>
<dbReference type="EnsemblPlants" id="KQL11179">
    <property type="protein sequence ID" value="KQL11179"/>
    <property type="gene ID" value="SETIT_007646mg"/>
</dbReference>
<dbReference type="InParanoid" id="K3Y0D5"/>
<dbReference type="EMBL" id="AGNK02002582">
    <property type="status" value="NOT_ANNOTATED_CDS"/>
    <property type="molecule type" value="Genomic_DNA"/>
</dbReference>